<sequence length="179" mass="20789">MVWIWIGILILFFIVPLPLLLEIIYENNKLYVYIYNLKIYPSSKIIKSMPEPKPDGILPKLVYINTFKTIYQKCRHYIYDSILNININIIYGFQDAAITGIFFGILQSTISSFHSLLNSVFSLNDFNSNICPVFNNSIFKIKIKSIIFINLGKIIYISILVFRAFKKAAKYNLKPKEVS</sequence>
<organism evidence="2 3">
    <name type="scientific">Clostridium botulinum D str. 1873</name>
    <dbReference type="NCBI Taxonomy" id="592027"/>
    <lineage>
        <taxon>Bacteria</taxon>
        <taxon>Bacillati</taxon>
        <taxon>Bacillota</taxon>
        <taxon>Clostridia</taxon>
        <taxon>Eubacteriales</taxon>
        <taxon>Clostridiaceae</taxon>
        <taxon>Clostridium</taxon>
    </lineage>
</organism>
<dbReference type="AlphaFoldDB" id="A0A9P2LKW2"/>
<protein>
    <recommendedName>
        <fullName evidence="4">DUF2953 domain-containing protein</fullName>
    </recommendedName>
</protein>
<accession>A0A9P2LKW2</accession>
<keyword evidence="1" id="KW-0472">Membrane</keyword>
<proteinExistence type="predicted"/>
<reference evidence="2 3" key="1">
    <citation type="submission" date="2009-10" db="EMBL/GenBank/DDBJ databases">
        <authorList>
            <person name="Shrivastava S."/>
            <person name="Brinkac L.B."/>
            <person name="Brown J.L."/>
            <person name="Bruce D.B."/>
            <person name="Detter C."/>
            <person name="Green L.D."/>
            <person name="Munk C.A."/>
            <person name="Rogers Y.C."/>
            <person name="Tapia R."/>
            <person name="Saunders E.S."/>
            <person name="Sims D.R."/>
            <person name="Smith L.A."/>
            <person name="Smith T.J."/>
            <person name="Sutton G."/>
            <person name="Brettin T."/>
        </authorList>
    </citation>
    <scope>NUCLEOTIDE SEQUENCE [LARGE SCALE GENOMIC DNA]</scope>
    <source>
        <strain evidence="3">D str. 1873</strain>
    </source>
</reference>
<comment type="caution">
    <text evidence="2">The sequence shown here is derived from an EMBL/GenBank/DDBJ whole genome shotgun (WGS) entry which is preliminary data.</text>
</comment>
<evidence type="ECO:0000313" key="3">
    <source>
        <dbReference type="Proteomes" id="UP000006160"/>
    </source>
</evidence>
<dbReference type="InterPro" id="IPR021338">
    <property type="entry name" value="DUF2953"/>
</dbReference>
<feature type="transmembrane region" description="Helical" evidence="1">
    <location>
        <begin position="146"/>
        <end position="165"/>
    </location>
</feature>
<evidence type="ECO:0000256" key="1">
    <source>
        <dbReference type="SAM" id="Phobius"/>
    </source>
</evidence>
<dbReference type="Proteomes" id="UP000006160">
    <property type="component" value="Unassembled WGS sequence"/>
</dbReference>
<name>A0A9P2LKW2_CLOBO</name>
<gene>
    <name evidence="2" type="ORF">CLG_B1059</name>
</gene>
<keyword evidence="1" id="KW-1133">Transmembrane helix</keyword>
<feature type="transmembrane region" description="Helical" evidence="1">
    <location>
        <begin position="6"/>
        <end position="25"/>
    </location>
</feature>
<keyword evidence="1" id="KW-0812">Transmembrane</keyword>
<dbReference type="RefSeq" id="WP_003375363.1">
    <property type="nucleotide sequence ID" value="NZ_ACSJ01000007.1"/>
</dbReference>
<evidence type="ECO:0000313" key="2">
    <source>
        <dbReference type="EMBL" id="EES90847.1"/>
    </source>
</evidence>
<dbReference type="Pfam" id="PF11167">
    <property type="entry name" value="DUF2953"/>
    <property type="match status" value="1"/>
</dbReference>
<evidence type="ECO:0008006" key="4">
    <source>
        <dbReference type="Google" id="ProtNLM"/>
    </source>
</evidence>
<dbReference type="EMBL" id="ACSJ01000007">
    <property type="protein sequence ID" value="EES90847.1"/>
    <property type="molecule type" value="Genomic_DNA"/>
</dbReference>